<comment type="subcellular location">
    <subcellularLocation>
        <location evidence="1">Golgi apparatus membrane</location>
        <topology evidence="1">Peripheral membrane protein</topology>
    </subcellularLocation>
</comment>
<dbReference type="OrthoDB" id="332281at2759"/>
<dbReference type="GO" id="GO:0007030">
    <property type="term" value="P:Golgi organization"/>
    <property type="evidence" value="ECO:0007669"/>
    <property type="project" value="InterPro"/>
</dbReference>
<dbReference type="AlphaFoldDB" id="A0A5E8BD66"/>
<sequence length="346" mass="39306">MDLFFGKDRVESSDSGFSYITGLDDSSDYDANGLPTARKIERHSFSVPNATSEDGKEDSFDVDKFLTDHHQFQTLEDIEKQLQNWSVVLEKELVDLINQDYSKFVGLGTSLNSGHPRVQDIKVEVLSFQKELKVIQAVLDESVSEVDSMLQKKFQIMEIENLVENLILYNDKLSDAESRVKEAIGQPHHPPDSTSLDTANNTIRYDYSISELEELGVSVLACEHQRSKVPRSHPFVVSERSRLVALRLHVTSVYPLFFHEYKQKIKTDKKSIDSGRIFGLVLLYKQIKTRIDQDEYELQKASKEELEKKKAAEQSSNGSSSFENGHLKKPSTSRTRSNSPAVLRVS</sequence>
<evidence type="ECO:0000256" key="5">
    <source>
        <dbReference type="ARBA" id="ARBA00022927"/>
    </source>
</evidence>
<dbReference type="GO" id="GO:0006891">
    <property type="term" value="P:intra-Golgi vesicle-mediated transport"/>
    <property type="evidence" value="ECO:0007669"/>
    <property type="project" value="TreeGrafter"/>
</dbReference>
<feature type="compositionally biased region" description="Basic and acidic residues" evidence="9">
    <location>
        <begin position="302"/>
        <end position="312"/>
    </location>
</feature>
<dbReference type="InterPro" id="IPR024602">
    <property type="entry name" value="COG_su2_N"/>
</dbReference>
<dbReference type="RefSeq" id="XP_031852785.1">
    <property type="nucleotide sequence ID" value="XM_031996894.1"/>
</dbReference>
<dbReference type="InterPro" id="IPR009316">
    <property type="entry name" value="COG2"/>
</dbReference>
<dbReference type="Proteomes" id="UP000398389">
    <property type="component" value="Unassembled WGS sequence"/>
</dbReference>
<evidence type="ECO:0000259" key="10">
    <source>
        <dbReference type="Pfam" id="PF06148"/>
    </source>
</evidence>
<feature type="domain" description="Conserved oligomeric Golgi complex subunit 2 N-terminal" evidence="10">
    <location>
        <begin position="58"/>
        <end position="121"/>
    </location>
</feature>
<keyword evidence="4" id="KW-0813">Transport</keyword>
<keyword evidence="7" id="KW-0472">Membrane</keyword>
<dbReference type="Pfam" id="PF06148">
    <property type="entry name" value="COG2_N"/>
    <property type="match status" value="1"/>
</dbReference>
<dbReference type="GO" id="GO:0000139">
    <property type="term" value="C:Golgi membrane"/>
    <property type="evidence" value="ECO:0007669"/>
    <property type="project" value="UniProtKB-SubCell"/>
</dbReference>
<keyword evidence="5" id="KW-0653">Protein transport</keyword>
<evidence type="ECO:0000313" key="12">
    <source>
        <dbReference type="Proteomes" id="UP000398389"/>
    </source>
</evidence>
<evidence type="ECO:0000256" key="4">
    <source>
        <dbReference type="ARBA" id="ARBA00022448"/>
    </source>
</evidence>
<dbReference type="GO" id="GO:0015031">
    <property type="term" value="P:protein transport"/>
    <property type="evidence" value="ECO:0007669"/>
    <property type="project" value="UniProtKB-KW"/>
</dbReference>
<feature type="compositionally biased region" description="Polar residues" evidence="9">
    <location>
        <begin position="330"/>
        <end position="340"/>
    </location>
</feature>
<dbReference type="PANTHER" id="PTHR12961">
    <property type="entry name" value="CONSERVED OLIGOMERIC GOLGI COMPLEX COMPONENT 2"/>
    <property type="match status" value="1"/>
</dbReference>
<keyword evidence="6" id="KW-0333">Golgi apparatus</keyword>
<accession>A0A5E8BD66</accession>
<feature type="region of interest" description="Disordered" evidence="9">
    <location>
        <begin position="302"/>
        <end position="346"/>
    </location>
</feature>
<evidence type="ECO:0000256" key="3">
    <source>
        <dbReference type="ARBA" id="ARBA00020977"/>
    </source>
</evidence>
<organism evidence="11 12">
    <name type="scientific">Magnusiomyces paraingens</name>
    <dbReference type="NCBI Taxonomy" id="2606893"/>
    <lineage>
        <taxon>Eukaryota</taxon>
        <taxon>Fungi</taxon>
        <taxon>Dikarya</taxon>
        <taxon>Ascomycota</taxon>
        <taxon>Saccharomycotina</taxon>
        <taxon>Dipodascomycetes</taxon>
        <taxon>Dipodascales</taxon>
        <taxon>Dipodascaceae</taxon>
        <taxon>Magnusiomyces</taxon>
    </lineage>
</organism>
<reference evidence="11 12" key="1">
    <citation type="submission" date="2019-09" db="EMBL/GenBank/DDBJ databases">
        <authorList>
            <person name="Brejova B."/>
        </authorList>
    </citation>
    <scope>NUCLEOTIDE SEQUENCE [LARGE SCALE GENOMIC DNA]</scope>
</reference>
<protein>
    <recommendedName>
        <fullName evidence="3">Conserved oligomeric Golgi complex subunit 2</fullName>
    </recommendedName>
    <alternativeName>
        <fullName evidence="8">Component of oligomeric Golgi complex 2</fullName>
    </alternativeName>
</protein>
<dbReference type="GO" id="GO:0017119">
    <property type="term" value="C:Golgi transport complex"/>
    <property type="evidence" value="ECO:0007669"/>
    <property type="project" value="TreeGrafter"/>
</dbReference>
<evidence type="ECO:0000313" key="11">
    <source>
        <dbReference type="EMBL" id="VVT49244.1"/>
    </source>
</evidence>
<evidence type="ECO:0000256" key="7">
    <source>
        <dbReference type="ARBA" id="ARBA00023136"/>
    </source>
</evidence>
<evidence type="ECO:0000256" key="6">
    <source>
        <dbReference type="ARBA" id="ARBA00023034"/>
    </source>
</evidence>
<comment type="similarity">
    <text evidence="2">Belongs to the COG2 family.</text>
</comment>
<proteinExistence type="inferred from homology"/>
<keyword evidence="12" id="KW-1185">Reference proteome</keyword>
<gene>
    <name evidence="11" type="ORF">SAPINGB_P002174</name>
</gene>
<dbReference type="PANTHER" id="PTHR12961:SF0">
    <property type="entry name" value="CONSERVED OLIGOMERIC GOLGI COMPLEX SUBUNIT 2"/>
    <property type="match status" value="1"/>
</dbReference>
<dbReference type="EMBL" id="CABVLU010000002">
    <property type="protein sequence ID" value="VVT49244.1"/>
    <property type="molecule type" value="Genomic_DNA"/>
</dbReference>
<evidence type="ECO:0000256" key="2">
    <source>
        <dbReference type="ARBA" id="ARBA00007603"/>
    </source>
</evidence>
<evidence type="ECO:0000256" key="8">
    <source>
        <dbReference type="ARBA" id="ARBA00031344"/>
    </source>
</evidence>
<name>A0A5E8BD66_9ASCO</name>
<dbReference type="GeneID" id="43580994"/>
<evidence type="ECO:0000256" key="9">
    <source>
        <dbReference type="SAM" id="MobiDB-lite"/>
    </source>
</evidence>
<evidence type="ECO:0000256" key="1">
    <source>
        <dbReference type="ARBA" id="ARBA00004395"/>
    </source>
</evidence>